<sequence>MIPKIRNAFNENFKDEYYDNLQQDVKDTFSEECAFRISETPVFIDASLENKIFDACDSIIEQLWEINFDEIRQKFIPKSLQSPSPMGKPHFLAIDFGLCDDGNGNIVPQLIELQAFPTLFFYQPFLGKAVLKHYKNFPKGDFHYFFSKLNDKKYIEEVRKVILGDEKPENVILMELYPEKQKTRIDFWATKQALGIEVVCMTQIIKEGKKLFYIKDGVKTPIHRIYNRVILDELLQIKDLKTNINLNDDLDVEWVTHPDWFFMISKCIMPLLKHKYIPKSYYLNDYPVDLDLNKYVLKPLFSFAGKGINLYPSQETINDIKDKENYILQQKVNYASLVKTNSEKNSKVELRILYIWDEAANKLKPVINLTRMSKGELINVSHLTEDTWIGSSISFFKNA</sequence>
<protein>
    <recommendedName>
        <fullName evidence="3">Circularly permuted type 2 ATP-grasp protein</fullName>
    </recommendedName>
</protein>
<dbReference type="SUPFAM" id="SSF56059">
    <property type="entry name" value="Glutathione synthetase ATP-binding domain-like"/>
    <property type="match status" value="1"/>
</dbReference>
<evidence type="ECO:0000313" key="1">
    <source>
        <dbReference type="EMBL" id="QCX39167.1"/>
    </source>
</evidence>
<organism evidence="1 2">
    <name type="scientific">Aureibaculum algae</name>
    <dbReference type="NCBI Taxonomy" id="2584122"/>
    <lineage>
        <taxon>Bacteria</taxon>
        <taxon>Pseudomonadati</taxon>
        <taxon>Bacteroidota</taxon>
        <taxon>Flavobacteriia</taxon>
        <taxon>Flavobacteriales</taxon>
        <taxon>Flavobacteriaceae</taxon>
        <taxon>Aureibaculum</taxon>
    </lineage>
</organism>
<proteinExistence type="predicted"/>
<reference evidence="1 2" key="1">
    <citation type="submission" date="2019-05" db="EMBL/GenBank/DDBJ databases">
        <title>Algicella ahnfeltiae gen. nov., sp. nov., a novel marine bacterium of the family Flavobacteriaceae isolated from a red alga.</title>
        <authorList>
            <person name="Nedashkovskaya O.I."/>
            <person name="Kukhlevskiy A.D."/>
            <person name="Kim S.-G."/>
            <person name="Zhukova N.V."/>
            <person name="Mikhailov V.V."/>
        </authorList>
    </citation>
    <scope>NUCLEOTIDE SEQUENCE [LARGE SCALE GENOMIC DNA]</scope>
    <source>
        <strain evidence="1 2">10Alg115</strain>
    </source>
</reference>
<dbReference type="RefSeq" id="WP_138950032.1">
    <property type="nucleotide sequence ID" value="NZ_CP040749.1"/>
</dbReference>
<dbReference type="EMBL" id="CP040749">
    <property type="protein sequence ID" value="QCX39167.1"/>
    <property type="molecule type" value="Genomic_DNA"/>
</dbReference>
<name>A0A5B7TWB9_9FLAO</name>
<evidence type="ECO:0000313" key="2">
    <source>
        <dbReference type="Proteomes" id="UP000306229"/>
    </source>
</evidence>
<keyword evidence="2" id="KW-1185">Reference proteome</keyword>
<gene>
    <name evidence="1" type="ORF">FF125_12235</name>
</gene>
<dbReference type="OrthoDB" id="108192at2"/>
<accession>A0A5B7TWB9</accession>
<dbReference type="KEGG" id="fbe:FF125_12235"/>
<dbReference type="AlphaFoldDB" id="A0A5B7TWB9"/>
<evidence type="ECO:0008006" key="3">
    <source>
        <dbReference type="Google" id="ProtNLM"/>
    </source>
</evidence>
<dbReference type="Proteomes" id="UP000306229">
    <property type="component" value="Chromosome"/>
</dbReference>